<dbReference type="PANTHER" id="PTHR30105:SF2">
    <property type="entry name" value="DIVERGENT POLYSACCHARIDE DEACETYLASE SUPERFAMILY"/>
    <property type="match status" value="1"/>
</dbReference>
<dbReference type="InterPro" id="IPR006837">
    <property type="entry name" value="Divergent_DAC"/>
</dbReference>
<gene>
    <name evidence="1" type="ORF">DDU33_07090</name>
</gene>
<sequence length="266" mass="29511">MFMGILPLAQAAKLAIVIDDIGYSVREDQRVYQLPKEISVAIIPSAPYAKVRAENAFAQKRDILIHLPMQPQNAQQAIEKPALLVGDAFAKAQSLLENARQRVPYAIGLNNHMGSGATADKATMRHFMQALAEQKLFFLDSKTGPSVATKVAAEFGISALERHVFLDDSNEYHDVLHQFQQAKAYARKHGVAILIGHPRKNSIDVLEKELKTLPADIQLVSMGSLWRHEKVEPSKPLIVIFDMEPAPTSVQPFEHVSPLLRGIPKE</sequence>
<name>A0A2U8FJX1_9PAST</name>
<dbReference type="Pfam" id="PF04748">
    <property type="entry name" value="Polysacc_deac_2"/>
    <property type="match status" value="1"/>
</dbReference>
<dbReference type="SUPFAM" id="SSF88713">
    <property type="entry name" value="Glycoside hydrolase/deacetylase"/>
    <property type="match status" value="1"/>
</dbReference>
<dbReference type="InterPro" id="IPR011330">
    <property type="entry name" value="Glyco_hydro/deAcase_b/a-brl"/>
</dbReference>
<reference evidence="2" key="1">
    <citation type="submission" date="2018-05" db="EMBL/GenBank/DDBJ databases">
        <title>Complete genome sequence of Actinobacillus porcitonsillarum reference strain 9953L55 (CCUG 46996).</title>
        <authorList>
            <person name="Dona V."/>
            <person name="Perreten V."/>
        </authorList>
    </citation>
    <scope>NUCLEOTIDE SEQUENCE [LARGE SCALE GENOMIC DNA]</scope>
    <source>
        <strain evidence="2">9953L55</strain>
    </source>
</reference>
<keyword evidence="2" id="KW-1185">Reference proteome</keyword>
<dbReference type="GO" id="GO:0005975">
    <property type="term" value="P:carbohydrate metabolic process"/>
    <property type="evidence" value="ECO:0007669"/>
    <property type="project" value="InterPro"/>
</dbReference>
<dbReference type="CDD" id="cd10936">
    <property type="entry name" value="CE4_DAC2"/>
    <property type="match status" value="1"/>
</dbReference>
<dbReference type="Gene3D" id="3.20.20.370">
    <property type="entry name" value="Glycoside hydrolase/deacetylase"/>
    <property type="match status" value="1"/>
</dbReference>
<dbReference type="KEGG" id="apor:DDU33_07090"/>
<evidence type="ECO:0000313" key="1">
    <source>
        <dbReference type="EMBL" id="AWI51262.1"/>
    </source>
</evidence>
<dbReference type="AlphaFoldDB" id="A0A2U8FJX1"/>
<organism evidence="1 2">
    <name type="scientific">Actinobacillus porcitonsillarum</name>
    <dbReference type="NCBI Taxonomy" id="189834"/>
    <lineage>
        <taxon>Bacteria</taxon>
        <taxon>Pseudomonadati</taxon>
        <taxon>Pseudomonadota</taxon>
        <taxon>Gammaproteobacteria</taxon>
        <taxon>Pasteurellales</taxon>
        <taxon>Pasteurellaceae</taxon>
        <taxon>Actinobacillus</taxon>
    </lineage>
</organism>
<protein>
    <recommendedName>
        <fullName evidence="3">Divergent polysaccharide deacetylase family protein</fullName>
    </recommendedName>
</protein>
<dbReference type="EMBL" id="CP029206">
    <property type="protein sequence ID" value="AWI51262.1"/>
    <property type="molecule type" value="Genomic_DNA"/>
</dbReference>
<dbReference type="PANTHER" id="PTHR30105">
    <property type="entry name" value="UNCHARACTERIZED YIBQ-RELATED"/>
    <property type="match status" value="1"/>
</dbReference>
<evidence type="ECO:0008006" key="3">
    <source>
        <dbReference type="Google" id="ProtNLM"/>
    </source>
</evidence>
<dbReference type="Proteomes" id="UP000244920">
    <property type="component" value="Chromosome"/>
</dbReference>
<evidence type="ECO:0000313" key="2">
    <source>
        <dbReference type="Proteomes" id="UP000244920"/>
    </source>
</evidence>
<accession>A0A2U8FJX1</accession>
<proteinExistence type="predicted"/>